<gene>
    <name evidence="1" type="ORF">SS1G_04755</name>
</gene>
<dbReference type="KEGG" id="ssl:SS1G_04755"/>
<keyword evidence="2" id="KW-1185">Reference proteome</keyword>
<evidence type="ECO:0000313" key="1">
    <source>
        <dbReference type="EMBL" id="EDO02279.1"/>
    </source>
</evidence>
<evidence type="ECO:0000313" key="2">
    <source>
        <dbReference type="Proteomes" id="UP000001312"/>
    </source>
</evidence>
<proteinExistence type="predicted"/>
<dbReference type="HOGENOM" id="CLU_3143905_0_0_1"/>
<organism evidence="1 2">
    <name type="scientific">Sclerotinia sclerotiorum (strain ATCC 18683 / 1980 / Ss-1)</name>
    <name type="common">White mold</name>
    <name type="synonym">Whetzelinia sclerotiorum</name>
    <dbReference type="NCBI Taxonomy" id="665079"/>
    <lineage>
        <taxon>Eukaryota</taxon>
        <taxon>Fungi</taxon>
        <taxon>Dikarya</taxon>
        <taxon>Ascomycota</taxon>
        <taxon>Pezizomycotina</taxon>
        <taxon>Leotiomycetes</taxon>
        <taxon>Helotiales</taxon>
        <taxon>Sclerotiniaceae</taxon>
        <taxon>Sclerotinia</taxon>
    </lineage>
</organism>
<protein>
    <submittedName>
        <fullName evidence="1">Uncharacterized protein</fullName>
    </submittedName>
</protein>
<dbReference type="AlphaFoldDB" id="A7EHG3"/>
<sequence>MLLRRIVPAAEPGDKDEYGDCDADCCYDEGEGEGVHFSGLEERVMGWGG</sequence>
<name>A7EHG3_SCLS1</name>
<dbReference type="RefSeq" id="XP_001594947.1">
    <property type="nucleotide sequence ID" value="XM_001594897.1"/>
</dbReference>
<dbReference type="EMBL" id="CH476625">
    <property type="protein sequence ID" value="EDO02279.1"/>
    <property type="molecule type" value="Genomic_DNA"/>
</dbReference>
<accession>A7EHG3</accession>
<dbReference type="InParanoid" id="A7EHG3"/>
<reference evidence="2" key="1">
    <citation type="journal article" date="2011" name="PLoS Genet.">
        <title>Genomic analysis of the necrotrophic fungal pathogens Sclerotinia sclerotiorum and Botrytis cinerea.</title>
        <authorList>
            <person name="Amselem J."/>
            <person name="Cuomo C.A."/>
            <person name="van Kan J.A."/>
            <person name="Viaud M."/>
            <person name="Benito E.P."/>
            <person name="Couloux A."/>
            <person name="Coutinho P.M."/>
            <person name="de Vries R.P."/>
            <person name="Dyer P.S."/>
            <person name="Fillinger S."/>
            <person name="Fournier E."/>
            <person name="Gout L."/>
            <person name="Hahn M."/>
            <person name="Kohn L."/>
            <person name="Lapalu N."/>
            <person name="Plummer K.M."/>
            <person name="Pradier J.M."/>
            <person name="Quevillon E."/>
            <person name="Sharon A."/>
            <person name="Simon A."/>
            <person name="ten Have A."/>
            <person name="Tudzynski B."/>
            <person name="Tudzynski P."/>
            <person name="Wincker P."/>
            <person name="Andrew M."/>
            <person name="Anthouard V."/>
            <person name="Beever R.E."/>
            <person name="Beffa R."/>
            <person name="Benoit I."/>
            <person name="Bouzid O."/>
            <person name="Brault B."/>
            <person name="Chen Z."/>
            <person name="Choquer M."/>
            <person name="Collemare J."/>
            <person name="Cotton P."/>
            <person name="Danchin E.G."/>
            <person name="Da Silva C."/>
            <person name="Gautier A."/>
            <person name="Giraud C."/>
            <person name="Giraud T."/>
            <person name="Gonzalez C."/>
            <person name="Grossetete S."/>
            <person name="Guldener U."/>
            <person name="Henrissat B."/>
            <person name="Howlett B.J."/>
            <person name="Kodira C."/>
            <person name="Kretschmer M."/>
            <person name="Lappartient A."/>
            <person name="Leroch M."/>
            <person name="Levis C."/>
            <person name="Mauceli E."/>
            <person name="Neuveglise C."/>
            <person name="Oeser B."/>
            <person name="Pearson M."/>
            <person name="Poulain J."/>
            <person name="Poussereau N."/>
            <person name="Quesneville H."/>
            <person name="Rascle C."/>
            <person name="Schumacher J."/>
            <person name="Segurens B."/>
            <person name="Sexton A."/>
            <person name="Silva E."/>
            <person name="Sirven C."/>
            <person name="Soanes D.M."/>
            <person name="Talbot N.J."/>
            <person name="Templeton M."/>
            <person name="Yandava C."/>
            <person name="Yarden O."/>
            <person name="Zeng Q."/>
            <person name="Rollins J.A."/>
            <person name="Lebrun M.H."/>
            <person name="Dickman M."/>
        </authorList>
    </citation>
    <scope>NUCLEOTIDE SEQUENCE [LARGE SCALE GENOMIC DNA]</scope>
    <source>
        <strain evidence="2">ATCC 18683 / 1980 / Ss-1</strain>
    </source>
</reference>
<dbReference type="GeneID" id="5490488"/>
<dbReference type="Proteomes" id="UP000001312">
    <property type="component" value="Unassembled WGS sequence"/>
</dbReference>